<dbReference type="PaxDb" id="3880-AES65067"/>
<dbReference type="GO" id="GO:0003677">
    <property type="term" value="F:DNA binding"/>
    <property type="evidence" value="ECO:0007669"/>
    <property type="project" value="UniProtKB-KW"/>
</dbReference>
<evidence type="ECO:0000313" key="17">
    <source>
        <dbReference type="EMBL" id="RHN73105.1"/>
    </source>
</evidence>
<evidence type="ECO:0000256" key="7">
    <source>
        <dbReference type="ARBA" id="ARBA00023125"/>
    </source>
</evidence>
<dbReference type="Gramene" id="rna8885">
    <property type="protein sequence ID" value="RHN73105.1"/>
    <property type="gene ID" value="gene8885"/>
</dbReference>
<dbReference type="PROSITE" id="PS51294">
    <property type="entry name" value="HTH_MYB"/>
    <property type="match status" value="1"/>
</dbReference>
<dbReference type="NCBIfam" id="TIGR01557">
    <property type="entry name" value="myb_SHAQKYF"/>
    <property type="match status" value="1"/>
</dbReference>
<feature type="region of interest" description="Disordered" evidence="13">
    <location>
        <begin position="159"/>
        <end position="208"/>
    </location>
</feature>
<keyword evidence="8 11" id="KW-0010">Activator</keyword>
<accession>G7IMX2</accession>
<evidence type="ECO:0000256" key="1">
    <source>
        <dbReference type="ARBA" id="ARBA00004123"/>
    </source>
</evidence>
<dbReference type="KEGG" id="mtr:11420048"/>
<evidence type="ECO:0000256" key="4">
    <source>
        <dbReference type="ARBA" id="ARBA00022864"/>
    </source>
</evidence>
<keyword evidence="19" id="KW-1185">Reference proteome</keyword>
<dbReference type="PANTHER" id="PTHR43874">
    <property type="entry name" value="TWO-COMPONENT RESPONSE REGULATOR"/>
    <property type="match status" value="1"/>
</dbReference>
<dbReference type="InterPro" id="IPR001789">
    <property type="entry name" value="Sig_transdc_resp-reg_receiver"/>
</dbReference>
<dbReference type="Proteomes" id="UP000265566">
    <property type="component" value="Chromosome 2"/>
</dbReference>
<feature type="compositionally biased region" description="Basic and acidic residues" evidence="13">
    <location>
        <begin position="159"/>
        <end position="175"/>
    </location>
</feature>
<feature type="region of interest" description="Disordered" evidence="13">
    <location>
        <begin position="516"/>
        <end position="563"/>
    </location>
</feature>
<dbReference type="OMA" id="HYEVTKC"/>
<dbReference type="EnsemblPlants" id="AES65067">
    <property type="protein sequence ID" value="AES65067"/>
    <property type="gene ID" value="MTR_2g034960"/>
</dbReference>
<dbReference type="InterPro" id="IPR017053">
    <property type="entry name" value="Response_reg_B-typ_pln"/>
</dbReference>
<evidence type="ECO:0000256" key="10">
    <source>
        <dbReference type="ARBA" id="ARBA00023242"/>
    </source>
</evidence>
<reference evidence="18" key="3">
    <citation type="submission" date="2015-04" db="UniProtKB">
        <authorList>
            <consortium name="EnsemblPlants"/>
        </authorList>
    </citation>
    <scope>IDENTIFICATION</scope>
    <source>
        <strain evidence="18">cv. Jemalong A17</strain>
    </source>
</reference>
<organism evidence="16 19">
    <name type="scientific">Medicago truncatula</name>
    <name type="common">Barrel medic</name>
    <name type="synonym">Medicago tribuloides</name>
    <dbReference type="NCBI Taxonomy" id="3880"/>
    <lineage>
        <taxon>Eukaryota</taxon>
        <taxon>Viridiplantae</taxon>
        <taxon>Streptophyta</taxon>
        <taxon>Embryophyta</taxon>
        <taxon>Tracheophyta</taxon>
        <taxon>Spermatophyta</taxon>
        <taxon>Magnoliopsida</taxon>
        <taxon>eudicotyledons</taxon>
        <taxon>Gunneridae</taxon>
        <taxon>Pentapetalae</taxon>
        <taxon>rosids</taxon>
        <taxon>fabids</taxon>
        <taxon>Fabales</taxon>
        <taxon>Fabaceae</taxon>
        <taxon>Papilionoideae</taxon>
        <taxon>50 kb inversion clade</taxon>
        <taxon>NPAAA clade</taxon>
        <taxon>Hologalegina</taxon>
        <taxon>IRL clade</taxon>
        <taxon>Trifolieae</taxon>
        <taxon>Medicago</taxon>
    </lineage>
</organism>
<evidence type="ECO:0000259" key="14">
    <source>
        <dbReference type="PROSITE" id="PS50110"/>
    </source>
</evidence>
<evidence type="ECO:0000313" key="16">
    <source>
        <dbReference type="EMBL" id="AES65067.1"/>
    </source>
</evidence>
<gene>
    <name evidence="18" type="primary">11420048</name>
    <name evidence="16" type="ordered locus">MTR_2g034960</name>
    <name evidence="17" type="ORF">MtrunA17_Chr2g0294911</name>
</gene>
<dbReference type="FunFam" id="1.10.10.60:FF:000007">
    <property type="entry name" value="Two-component response regulator"/>
    <property type="match status" value="1"/>
</dbReference>
<dbReference type="eggNOG" id="KOG1601">
    <property type="taxonomic scope" value="Eukaryota"/>
</dbReference>
<dbReference type="EMBL" id="PSQE01000002">
    <property type="protein sequence ID" value="RHN73105.1"/>
    <property type="molecule type" value="Genomic_DNA"/>
</dbReference>
<evidence type="ECO:0000256" key="8">
    <source>
        <dbReference type="ARBA" id="ARBA00023159"/>
    </source>
</evidence>
<keyword evidence="6 11" id="KW-0805">Transcription regulation</keyword>
<comment type="similarity">
    <text evidence="2">Belongs to the ARR family. Type-B subfamily.</text>
</comment>
<reference evidence="16 19" key="2">
    <citation type="journal article" date="2014" name="BMC Genomics">
        <title>An improved genome release (version Mt4.0) for the model legume Medicago truncatula.</title>
        <authorList>
            <person name="Tang H."/>
            <person name="Krishnakumar V."/>
            <person name="Bidwell S."/>
            <person name="Rosen B."/>
            <person name="Chan A."/>
            <person name="Zhou S."/>
            <person name="Gentzbittel L."/>
            <person name="Childs K.L."/>
            <person name="Yandell M."/>
            <person name="Gundlach H."/>
            <person name="Mayer K.F."/>
            <person name="Schwartz D.C."/>
            <person name="Town C.D."/>
        </authorList>
    </citation>
    <scope>GENOME REANNOTATION</scope>
    <source>
        <strain evidence="18 19">cv. Jemalong A17</strain>
    </source>
</reference>
<dbReference type="Pfam" id="PF00249">
    <property type="entry name" value="Myb_DNA-binding"/>
    <property type="match status" value="1"/>
</dbReference>
<evidence type="ECO:0000313" key="19">
    <source>
        <dbReference type="Proteomes" id="UP000002051"/>
    </source>
</evidence>
<dbReference type="InterPro" id="IPR009057">
    <property type="entry name" value="Homeodomain-like_sf"/>
</dbReference>
<dbReference type="Gene3D" id="3.40.50.2300">
    <property type="match status" value="1"/>
</dbReference>
<feature type="domain" description="Response regulatory" evidence="14">
    <location>
        <begin position="34"/>
        <end position="149"/>
    </location>
</feature>
<dbReference type="SUPFAM" id="SSF46689">
    <property type="entry name" value="Homeodomain-like"/>
    <property type="match status" value="1"/>
</dbReference>
<name>G7IMX2_MEDTR</name>
<evidence type="ECO:0000313" key="18">
    <source>
        <dbReference type="EnsemblPlants" id="AES65067"/>
    </source>
</evidence>
<reference evidence="17" key="5">
    <citation type="journal article" date="2018" name="Nat. Plants">
        <title>Whole-genome landscape of Medicago truncatula symbiotic genes.</title>
        <authorList>
            <person name="Pecrix Y."/>
            <person name="Gamas P."/>
            <person name="Carrere S."/>
        </authorList>
    </citation>
    <scope>NUCLEOTIDE SEQUENCE</scope>
    <source>
        <tissue evidence="17">Leaves</tissue>
    </source>
</reference>
<evidence type="ECO:0000256" key="3">
    <source>
        <dbReference type="ARBA" id="ARBA00022553"/>
    </source>
</evidence>
<feature type="compositionally biased region" description="Polar residues" evidence="13">
    <location>
        <begin position="528"/>
        <end position="542"/>
    </location>
</feature>
<keyword evidence="4" id="KW-0932">Cytokinin signaling pathway</keyword>
<dbReference type="InterPro" id="IPR045279">
    <property type="entry name" value="ARR-like"/>
</dbReference>
<feature type="modified residue" description="4-aspartylphosphate" evidence="12">
    <location>
        <position position="85"/>
    </location>
</feature>
<evidence type="ECO:0000259" key="15">
    <source>
        <dbReference type="PROSITE" id="PS51294"/>
    </source>
</evidence>
<keyword evidence="5 11" id="KW-0902">Two-component regulatory system</keyword>
<dbReference type="ExpressionAtlas" id="G7IMX2">
    <property type="expression patterns" value="differential"/>
</dbReference>
<dbReference type="GO" id="GO:0005634">
    <property type="term" value="C:nucleus"/>
    <property type="evidence" value="ECO:0007669"/>
    <property type="project" value="UniProtKB-SubCell"/>
</dbReference>
<feature type="compositionally biased region" description="Low complexity" evidence="13">
    <location>
        <begin position="11"/>
        <end position="21"/>
    </location>
</feature>
<evidence type="ECO:0000313" key="20">
    <source>
        <dbReference type="Proteomes" id="UP000265566"/>
    </source>
</evidence>
<dbReference type="AlphaFoldDB" id="G7IMX2"/>
<keyword evidence="10 11" id="KW-0539">Nucleus</keyword>
<dbReference type="Gene3D" id="1.10.10.60">
    <property type="entry name" value="Homeodomain-like"/>
    <property type="match status" value="1"/>
</dbReference>
<sequence length="606" mass="67167">MKLNNNNNKISMSTSTSPSNSGNLVSDQFPAGLRVLVVDDDPTCLMILERMLRFCLYEVTKCKRAEVALSLLRENKNGFDIVLSDVHMPDMDGFKLLEHIGLEMDLPVIMMSADDGKNVVMKGVTHGACDYLIKPVRIEALKNIWQHVVRKRKNSWKDLRQSGGLDERDREKKASTDANYSSSTNEGKSSKKRRDEEDEADDRDDCSTSKKPRVVWSIELHQQFMAVVNQLGLDKAVPKKIMEMMNVPGLTRENVASHLQKYRLYLRRLSGVSQQQSNLNNSFMSAQESIFGGTSVNEIDLQTLSASGQFSAQSLAKLQAAGLYSPENSKLRFGDGQLQHMSSSKPVNFLHGIPINIEPKQFANFHQSAQSFGSANMRVNASAAKRSPWLTQMAQSQPRGQVLNENTNSHATMFPSSLMQPTGPNGISVNSFPLRCTSGISSSSTKGAFHAEATSGIKGLGGFSYDVYNELHRKSNDWGLANTGLTYDGSQHSNTLQGNIDVSPSILGHRGFSSIQQTRQNRDGMSQGDHQNVGQHLNTPFVDNSLRGKSERIPGTNIEINPFSDQSQEDLMSVFLNQHKGIGQVDNEFDFDGYSIDNIPVYNRSC</sequence>
<dbReference type="CDD" id="cd17584">
    <property type="entry name" value="REC_typeB_ARR-like"/>
    <property type="match status" value="1"/>
</dbReference>
<dbReference type="PANTHER" id="PTHR43874:SF170">
    <property type="entry name" value="TWO-COMPONENT RESPONSE REGULATOR"/>
    <property type="match status" value="1"/>
</dbReference>
<dbReference type="SUPFAM" id="SSF52172">
    <property type="entry name" value="CheY-like"/>
    <property type="match status" value="1"/>
</dbReference>
<dbReference type="STRING" id="3880.G7IMX2"/>
<dbReference type="PROSITE" id="PS50110">
    <property type="entry name" value="RESPONSE_REGULATORY"/>
    <property type="match status" value="1"/>
</dbReference>
<reference evidence="20" key="4">
    <citation type="journal article" date="2018" name="Nat. Plants">
        <title>Whole-genome landscape of Medicago truncatula symbiotic genes.</title>
        <authorList>
            <person name="Pecrix Y."/>
            <person name="Staton S.E."/>
            <person name="Sallet E."/>
            <person name="Lelandais-Briere C."/>
            <person name="Moreau S."/>
            <person name="Carrere S."/>
            <person name="Blein T."/>
            <person name="Jardinaud M.F."/>
            <person name="Latrasse D."/>
            <person name="Zouine M."/>
            <person name="Zahm M."/>
            <person name="Kreplak J."/>
            <person name="Mayjonade B."/>
            <person name="Satge C."/>
            <person name="Perez M."/>
            <person name="Cauet S."/>
            <person name="Marande W."/>
            <person name="Chantry-Darmon C."/>
            <person name="Lopez-Roques C."/>
            <person name="Bouchez O."/>
            <person name="Berard A."/>
            <person name="Debelle F."/>
            <person name="Munos S."/>
            <person name="Bendahmane A."/>
            <person name="Berges H."/>
            <person name="Niebel A."/>
            <person name="Buitink J."/>
            <person name="Frugier F."/>
            <person name="Benhamed M."/>
            <person name="Crespi M."/>
            <person name="Gouzy J."/>
            <person name="Gamas P."/>
        </authorList>
    </citation>
    <scope>NUCLEOTIDE SEQUENCE [LARGE SCALE GENOMIC DNA]</scope>
    <source>
        <strain evidence="20">cv. Jemalong A17</strain>
    </source>
</reference>
<evidence type="ECO:0000256" key="2">
    <source>
        <dbReference type="ARBA" id="ARBA00006015"/>
    </source>
</evidence>
<feature type="region of interest" description="Disordered" evidence="13">
    <location>
        <begin position="1"/>
        <end position="23"/>
    </location>
</feature>
<protein>
    <recommendedName>
        <fullName evidence="11">Two-component response regulator</fullName>
    </recommendedName>
</protein>
<evidence type="ECO:0000256" key="13">
    <source>
        <dbReference type="SAM" id="MobiDB-lite"/>
    </source>
</evidence>
<dbReference type="HOGENOM" id="CLU_024359_0_1_1"/>
<dbReference type="Proteomes" id="UP000002051">
    <property type="component" value="Chromosome 2"/>
</dbReference>
<proteinExistence type="inferred from homology"/>
<feature type="compositionally biased region" description="Polar residues" evidence="13">
    <location>
        <begin position="1"/>
        <end position="10"/>
    </location>
</feature>
<dbReference type="GO" id="GO:0003700">
    <property type="term" value="F:DNA-binding transcription factor activity"/>
    <property type="evidence" value="ECO:0007669"/>
    <property type="project" value="UniProtKB-UniRule"/>
</dbReference>
<dbReference type="InterPro" id="IPR001005">
    <property type="entry name" value="SANT/Myb"/>
</dbReference>
<dbReference type="GO" id="GO:0009736">
    <property type="term" value="P:cytokinin-activated signaling pathway"/>
    <property type="evidence" value="ECO:0007669"/>
    <property type="project" value="UniProtKB-KW"/>
</dbReference>
<dbReference type="InterPro" id="IPR006447">
    <property type="entry name" value="Myb_dom_plants"/>
</dbReference>
<evidence type="ECO:0000256" key="5">
    <source>
        <dbReference type="ARBA" id="ARBA00023012"/>
    </source>
</evidence>
<keyword evidence="9 11" id="KW-0804">Transcription</keyword>
<evidence type="ECO:0000256" key="12">
    <source>
        <dbReference type="PROSITE-ProRule" id="PRU00169"/>
    </source>
</evidence>
<dbReference type="EMBL" id="CM001218">
    <property type="protein sequence ID" value="AES65067.1"/>
    <property type="molecule type" value="Genomic_DNA"/>
</dbReference>
<comment type="function">
    <text evidence="11">Transcriptional activator that binds specific DNA sequence.</text>
</comment>
<dbReference type="PIRSF" id="PIRSF036392">
    <property type="entry name" value="RR_ARR_type-B"/>
    <property type="match status" value="1"/>
</dbReference>
<dbReference type="SMART" id="SM00448">
    <property type="entry name" value="REC"/>
    <property type="match status" value="1"/>
</dbReference>
<evidence type="ECO:0000256" key="11">
    <source>
        <dbReference type="PIRNR" id="PIRNR036392"/>
    </source>
</evidence>
<dbReference type="SMR" id="G7IMX2"/>
<dbReference type="OrthoDB" id="60033at2759"/>
<feature type="compositionally biased region" description="Polar residues" evidence="13">
    <location>
        <begin position="176"/>
        <end position="187"/>
    </location>
</feature>
<dbReference type="InterPro" id="IPR017930">
    <property type="entry name" value="Myb_dom"/>
</dbReference>
<reference evidence="16 19" key="1">
    <citation type="journal article" date="2011" name="Nature">
        <title>The Medicago genome provides insight into the evolution of rhizobial symbioses.</title>
        <authorList>
            <person name="Young N.D."/>
            <person name="Debelle F."/>
            <person name="Oldroyd G.E."/>
            <person name="Geurts R."/>
            <person name="Cannon S.B."/>
            <person name="Udvardi M.K."/>
            <person name="Benedito V.A."/>
            <person name="Mayer K.F."/>
            <person name="Gouzy J."/>
            <person name="Schoof H."/>
            <person name="Van de Peer Y."/>
            <person name="Proost S."/>
            <person name="Cook D.R."/>
            <person name="Meyers B.C."/>
            <person name="Spannagl M."/>
            <person name="Cheung F."/>
            <person name="De Mita S."/>
            <person name="Krishnakumar V."/>
            <person name="Gundlach H."/>
            <person name="Zhou S."/>
            <person name="Mudge J."/>
            <person name="Bharti A.K."/>
            <person name="Murray J.D."/>
            <person name="Naoumkina M.A."/>
            <person name="Rosen B."/>
            <person name="Silverstein K.A."/>
            <person name="Tang H."/>
            <person name="Rombauts S."/>
            <person name="Zhao P.X."/>
            <person name="Zhou P."/>
            <person name="Barbe V."/>
            <person name="Bardou P."/>
            <person name="Bechner M."/>
            <person name="Bellec A."/>
            <person name="Berger A."/>
            <person name="Berges H."/>
            <person name="Bidwell S."/>
            <person name="Bisseling T."/>
            <person name="Choisne N."/>
            <person name="Couloux A."/>
            <person name="Denny R."/>
            <person name="Deshpande S."/>
            <person name="Dai X."/>
            <person name="Doyle J.J."/>
            <person name="Dudez A.M."/>
            <person name="Farmer A.D."/>
            <person name="Fouteau S."/>
            <person name="Franken C."/>
            <person name="Gibelin C."/>
            <person name="Gish J."/>
            <person name="Goldstein S."/>
            <person name="Gonzalez A.J."/>
            <person name="Green P.J."/>
            <person name="Hallab A."/>
            <person name="Hartog M."/>
            <person name="Hua A."/>
            <person name="Humphray S.J."/>
            <person name="Jeong D.H."/>
            <person name="Jing Y."/>
            <person name="Jocker A."/>
            <person name="Kenton S.M."/>
            <person name="Kim D.J."/>
            <person name="Klee K."/>
            <person name="Lai H."/>
            <person name="Lang C."/>
            <person name="Lin S."/>
            <person name="Macmil S.L."/>
            <person name="Magdelenat G."/>
            <person name="Matthews L."/>
            <person name="McCorrison J."/>
            <person name="Monaghan E.L."/>
            <person name="Mun J.H."/>
            <person name="Najar F.Z."/>
            <person name="Nicholson C."/>
            <person name="Noirot C."/>
            <person name="O'Bleness M."/>
            <person name="Paule C.R."/>
            <person name="Poulain J."/>
            <person name="Prion F."/>
            <person name="Qin B."/>
            <person name="Qu C."/>
            <person name="Retzel E.F."/>
            <person name="Riddle C."/>
            <person name="Sallet E."/>
            <person name="Samain S."/>
            <person name="Samson N."/>
            <person name="Sanders I."/>
            <person name="Saurat O."/>
            <person name="Scarpelli C."/>
            <person name="Schiex T."/>
            <person name="Segurens B."/>
            <person name="Severin A.J."/>
            <person name="Sherrier D.J."/>
            <person name="Shi R."/>
            <person name="Sims S."/>
            <person name="Singer S.R."/>
            <person name="Sinharoy S."/>
            <person name="Sterck L."/>
            <person name="Viollet A."/>
            <person name="Wang B.B."/>
            <person name="Wang K."/>
            <person name="Wang M."/>
            <person name="Wang X."/>
            <person name="Warfsmann J."/>
            <person name="Weissenbach J."/>
            <person name="White D.D."/>
            <person name="White J.D."/>
            <person name="Wiley G.B."/>
            <person name="Wincker P."/>
            <person name="Xing Y."/>
            <person name="Yang L."/>
            <person name="Yao Z."/>
            <person name="Ying F."/>
            <person name="Zhai J."/>
            <person name="Zhou L."/>
            <person name="Zuber A."/>
            <person name="Denarie J."/>
            <person name="Dixon R.A."/>
            <person name="May G.D."/>
            <person name="Schwartz D.C."/>
            <person name="Rogers J."/>
            <person name="Quetier F."/>
            <person name="Town C.D."/>
            <person name="Roe B.A."/>
        </authorList>
    </citation>
    <scope>NUCLEOTIDE SEQUENCE [LARGE SCALE GENOMIC DNA]</scope>
    <source>
        <strain evidence="16">A17</strain>
        <strain evidence="18 19">cv. Jemalong A17</strain>
    </source>
</reference>
<keyword evidence="7 11" id="KW-0238">DNA-binding</keyword>
<feature type="domain" description="HTH myb-type" evidence="15">
    <location>
        <begin position="208"/>
        <end position="267"/>
    </location>
</feature>
<dbReference type="GO" id="GO:0000160">
    <property type="term" value="P:phosphorelay signal transduction system"/>
    <property type="evidence" value="ECO:0007669"/>
    <property type="project" value="UniProtKB-KW"/>
</dbReference>
<dbReference type="InterPro" id="IPR011006">
    <property type="entry name" value="CheY-like_superfamily"/>
</dbReference>
<evidence type="ECO:0000256" key="6">
    <source>
        <dbReference type="ARBA" id="ARBA00023015"/>
    </source>
</evidence>
<comment type="subcellular location">
    <subcellularLocation>
        <location evidence="1 11">Nucleus</location>
    </subcellularLocation>
</comment>
<keyword evidence="3 12" id="KW-0597">Phosphoprotein</keyword>
<dbReference type="Pfam" id="PF00072">
    <property type="entry name" value="Response_reg"/>
    <property type="match status" value="1"/>
</dbReference>
<evidence type="ECO:0000256" key="9">
    <source>
        <dbReference type="ARBA" id="ARBA00023163"/>
    </source>
</evidence>
<dbReference type="FunFam" id="3.40.50.2300:FF:000408">
    <property type="entry name" value="Two-component response regulator"/>
    <property type="match status" value="1"/>
</dbReference>